<dbReference type="FunFam" id="3.30.200.20:FF:000042">
    <property type="entry name" value="Aurora kinase A"/>
    <property type="match status" value="1"/>
</dbReference>
<accession>A0AAV1EP37</accession>
<feature type="compositionally biased region" description="Polar residues" evidence="14">
    <location>
        <begin position="31"/>
        <end position="49"/>
    </location>
</feature>
<name>A0AAV1EP37_XYRNO</name>
<keyword evidence="2 13" id="KW-0723">Serine/threonine-protein kinase</keyword>
<evidence type="ECO:0000256" key="2">
    <source>
        <dbReference type="ARBA" id="ARBA00022527"/>
    </source>
</evidence>
<dbReference type="Pfam" id="PF00069">
    <property type="entry name" value="Pkinase"/>
    <property type="match status" value="1"/>
</dbReference>
<comment type="catalytic activity">
    <reaction evidence="7">
        <text>L-threonyl-[protein] + ATP = O-phospho-L-threonyl-[protein] + ADP + H(+)</text>
        <dbReference type="Rhea" id="RHEA:46608"/>
        <dbReference type="Rhea" id="RHEA-COMP:11060"/>
        <dbReference type="Rhea" id="RHEA-COMP:11605"/>
        <dbReference type="ChEBI" id="CHEBI:15378"/>
        <dbReference type="ChEBI" id="CHEBI:30013"/>
        <dbReference type="ChEBI" id="CHEBI:30616"/>
        <dbReference type="ChEBI" id="CHEBI:61977"/>
        <dbReference type="ChEBI" id="CHEBI:456216"/>
        <dbReference type="EC" id="2.7.11.1"/>
    </reaction>
</comment>
<keyword evidence="17" id="KW-1185">Reference proteome</keyword>
<evidence type="ECO:0000313" key="17">
    <source>
        <dbReference type="Proteomes" id="UP001178508"/>
    </source>
</evidence>
<dbReference type="PROSITE" id="PS00108">
    <property type="entry name" value="PROTEIN_KINASE_ST"/>
    <property type="match status" value="1"/>
</dbReference>
<feature type="region of interest" description="Disordered" evidence="14">
    <location>
        <begin position="1"/>
        <end position="161"/>
    </location>
</feature>
<evidence type="ECO:0000256" key="9">
    <source>
        <dbReference type="PIRSR" id="PIRSR630616-1"/>
    </source>
</evidence>
<dbReference type="EMBL" id="OY660865">
    <property type="protein sequence ID" value="CAJ1050371.1"/>
    <property type="molecule type" value="Genomic_DNA"/>
</dbReference>
<evidence type="ECO:0000256" key="11">
    <source>
        <dbReference type="PIRSR" id="PIRSR630616-3"/>
    </source>
</evidence>
<comment type="catalytic activity">
    <reaction evidence="8">
        <text>L-seryl-[protein] + ATP = O-phospho-L-seryl-[protein] + ADP + H(+)</text>
        <dbReference type="Rhea" id="RHEA:17989"/>
        <dbReference type="Rhea" id="RHEA-COMP:9863"/>
        <dbReference type="Rhea" id="RHEA-COMP:11604"/>
        <dbReference type="ChEBI" id="CHEBI:15378"/>
        <dbReference type="ChEBI" id="CHEBI:29999"/>
        <dbReference type="ChEBI" id="CHEBI:30616"/>
        <dbReference type="ChEBI" id="CHEBI:83421"/>
        <dbReference type="ChEBI" id="CHEBI:456216"/>
        <dbReference type="EC" id="2.7.11.1"/>
    </reaction>
</comment>
<evidence type="ECO:0000256" key="3">
    <source>
        <dbReference type="ARBA" id="ARBA00022679"/>
    </source>
</evidence>
<evidence type="ECO:0000256" key="13">
    <source>
        <dbReference type="RuleBase" id="RU000304"/>
    </source>
</evidence>
<keyword evidence="5 16" id="KW-0418">Kinase</keyword>
<feature type="binding site" evidence="10">
    <location>
        <begin position="240"/>
        <end position="242"/>
    </location>
    <ligand>
        <name>ATP</name>
        <dbReference type="ChEBI" id="CHEBI:30616"/>
    </ligand>
</feature>
<evidence type="ECO:0000256" key="5">
    <source>
        <dbReference type="ARBA" id="ARBA00022777"/>
    </source>
</evidence>
<gene>
    <name evidence="16" type="ORF">XNOV1_A004621</name>
</gene>
<dbReference type="FunFam" id="1.10.510.10:FF:000235">
    <property type="entry name" value="Serine/threonine-protein kinase ark1"/>
    <property type="match status" value="1"/>
</dbReference>
<dbReference type="PROSITE" id="PS00107">
    <property type="entry name" value="PROTEIN_KINASE_ATP"/>
    <property type="match status" value="1"/>
</dbReference>
<evidence type="ECO:0000256" key="4">
    <source>
        <dbReference type="ARBA" id="ARBA00022741"/>
    </source>
</evidence>
<dbReference type="InterPro" id="IPR008271">
    <property type="entry name" value="Ser/Thr_kinase_AS"/>
</dbReference>
<keyword evidence="4 10" id="KW-0547">Nucleotide-binding</keyword>
<evidence type="ECO:0000313" key="16">
    <source>
        <dbReference type="EMBL" id="CAJ1050371.1"/>
    </source>
</evidence>
<dbReference type="SUPFAM" id="SSF56112">
    <property type="entry name" value="Protein kinase-like (PK-like)"/>
    <property type="match status" value="1"/>
</dbReference>
<protein>
    <recommendedName>
        <fullName evidence="1">non-specific serine/threonine protein kinase</fullName>
        <ecNumber evidence="1">2.7.11.1</ecNumber>
    </recommendedName>
</protein>
<feature type="binding site" evidence="10">
    <location>
        <begin position="289"/>
        <end position="290"/>
    </location>
    <ligand>
        <name>ATP</name>
        <dbReference type="ChEBI" id="CHEBI:30616"/>
    </ligand>
</feature>
<feature type="cross-link" description="Glycyl lysine isopeptide (Lys-Gly) (interchain with G-Cter in SUMO2)" evidence="11">
    <location>
        <position position="287"/>
    </location>
</feature>
<evidence type="ECO:0000256" key="12">
    <source>
        <dbReference type="PROSITE-ProRule" id="PRU10141"/>
    </source>
</evidence>
<feature type="compositionally biased region" description="Basic and acidic residues" evidence="14">
    <location>
        <begin position="126"/>
        <end position="153"/>
    </location>
</feature>
<feature type="binding site" evidence="10">
    <location>
        <position position="172"/>
    </location>
    <ligand>
        <name>ATP</name>
        <dbReference type="ChEBI" id="CHEBI:30616"/>
    </ligand>
</feature>
<dbReference type="SMART" id="SM00220">
    <property type="entry name" value="S_TKc"/>
    <property type="match status" value="1"/>
</dbReference>
<proteinExistence type="inferred from homology"/>
<dbReference type="GO" id="GO:0004674">
    <property type="term" value="F:protein serine/threonine kinase activity"/>
    <property type="evidence" value="ECO:0007669"/>
    <property type="project" value="UniProtKB-KW"/>
</dbReference>
<evidence type="ECO:0000256" key="8">
    <source>
        <dbReference type="ARBA" id="ARBA00048679"/>
    </source>
</evidence>
<feature type="active site" description="Proton acceptor" evidence="9">
    <location>
        <position position="285"/>
    </location>
</feature>
<comment type="similarity">
    <text evidence="13">Belongs to the protein kinase superfamily.</text>
</comment>
<feature type="compositionally biased region" description="Polar residues" evidence="14">
    <location>
        <begin position="77"/>
        <end position="116"/>
    </location>
</feature>
<evidence type="ECO:0000256" key="14">
    <source>
        <dbReference type="SAM" id="MobiDB-lite"/>
    </source>
</evidence>
<feature type="domain" description="Protein kinase" evidence="15">
    <location>
        <begin position="162"/>
        <end position="414"/>
    </location>
</feature>
<dbReference type="Gene3D" id="1.10.510.10">
    <property type="entry name" value="Transferase(Phosphotransferase) domain 1"/>
    <property type="match status" value="1"/>
</dbReference>
<evidence type="ECO:0000256" key="6">
    <source>
        <dbReference type="ARBA" id="ARBA00022840"/>
    </source>
</evidence>
<keyword evidence="3" id="KW-0808">Transferase</keyword>
<dbReference type="GO" id="GO:0005524">
    <property type="term" value="F:ATP binding"/>
    <property type="evidence" value="ECO:0007669"/>
    <property type="project" value="UniProtKB-UniRule"/>
</dbReference>
<dbReference type="PANTHER" id="PTHR24350">
    <property type="entry name" value="SERINE/THREONINE-PROTEIN KINASE IAL-RELATED"/>
    <property type="match status" value="1"/>
</dbReference>
<sequence>MDSAAKLKLTKDIKPQRPDMKLNIDGPKRVPTSQQTQMTSVAVTPSASAQHRVLGVSNGPQRIQRPVSHQKPVSHVPVTSKSRNPTNQNVNPATHSGTSQPKRGPQQNQPKTNEPKVNSEPAKPPSEPEKQDKPQNKPAKDDSAKDSAKDSASSKRWSLDNFDIGRPLGKGKFGNVYLARERQSKFILALKVLFKKQLEKAGVEHQLRREVEIQSHLRHPNILRLYGYFHDASRVYLILEYAPKGELYGELQRCGNFSEERSATYIMELTDALNYCHSKKVIHRDIKPENLLLGANGELKIADFGWSVHTPSSRRSTLCGTLDYLPPEMIEGKTHDEKVDLWSLGVLCYEFLVGKPPFEAKTHEDTYRRISRVEYTYPAQSNISAGAKDLVARLLKHNPMQRLPTQGVLSHPWVVQTSTKKPTTIKIEGPSQ</sequence>
<organism evidence="16 17">
    <name type="scientific">Xyrichtys novacula</name>
    <name type="common">Pearly razorfish</name>
    <name type="synonym">Hemipteronotus novacula</name>
    <dbReference type="NCBI Taxonomy" id="13765"/>
    <lineage>
        <taxon>Eukaryota</taxon>
        <taxon>Metazoa</taxon>
        <taxon>Chordata</taxon>
        <taxon>Craniata</taxon>
        <taxon>Vertebrata</taxon>
        <taxon>Euteleostomi</taxon>
        <taxon>Actinopterygii</taxon>
        <taxon>Neopterygii</taxon>
        <taxon>Teleostei</taxon>
        <taxon>Neoteleostei</taxon>
        <taxon>Acanthomorphata</taxon>
        <taxon>Eupercaria</taxon>
        <taxon>Labriformes</taxon>
        <taxon>Labridae</taxon>
        <taxon>Xyrichtys</taxon>
    </lineage>
</organism>
<dbReference type="InterPro" id="IPR011009">
    <property type="entry name" value="Kinase-like_dom_sf"/>
</dbReference>
<dbReference type="InterPro" id="IPR000719">
    <property type="entry name" value="Prot_kinase_dom"/>
</dbReference>
<evidence type="ECO:0000256" key="1">
    <source>
        <dbReference type="ARBA" id="ARBA00012513"/>
    </source>
</evidence>
<dbReference type="Gene3D" id="3.30.200.20">
    <property type="entry name" value="Phosphorylase Kinase, domain 1"/>
    <property type="match status" value="1"/>
</dbReference>
<reference evidence="16" key="1">
    <citation type="submission" date="2023-08" db="EMBL/GenBank/DDBJ databases">
        <authorList>
            <person name="Alioto T."/>
            <person name="Alioto T."/>
            <person name="Gomez Garrido J."/>
        </authorList>
    </citation>
    <scope>NUCLEOTIDE SEQUENCE</scope>
</reference>
<dbReference type="PROSITE" id="PS50011">
    <property type="entry name" value="PROTEIN_KINASE_DOM"/>
    <property type="match status" value="1"/>
</dbReference>
<feature type="binding site" evidence="10 12">
    <location>
        <position position="191"/>
    </location>
    <ligand>
        <name>ATP</name>
        <dbReference type="ChEBI" id="CHEBI:30616"/>
    </ligand>
</feature>
<evidence type="ECO:0000259" key="15">
    <source>
        <dbReference type="PROSITE" id="PS50011"/>
    </source>
</evidence>
<dbReference type="EC" id="2.7.11.1" evidence="1"/>
<evidence type="ECO:0000256" key="7">
    <source>
        <dbReference type="ARBA" id="ARBA00047899"/>
    </source>
</evidence>
<dbReference type="InterPro" id="IPR030616">
    <property type="entry name" value="Aur-like"/>
</dbReference>
<dbReference type="AlphaFoldDB" id="A0AAV1EP37"/>
<evidence type="ECO:0000256" key="10">
    <source>
        <dbReference type="PIRSR" id="PIRSR630616-2"/>
    </source>
</evidence>
<feature type="compositionally biased region" description="Basic and acidic residues" evidence="14">
    <location>
        <begin position="9"/>
        <end position="28"/>
    </location>
</feature>
<feature type="binding site" evidence="10">
    <location>
        <position position="303"/>
    </location>
    <ligand>
        <name>ATP</name>
        <dbReference type="ChEBI" id="CHEBI:30616"/>
    </ligand>
</feature>
<dbReference type="InterPro" id="IPR017441">
    <property type="entry name" value="Protein_kinase_ATP_BS"/>
</dbReference>
<dbReference type="Proteomes" id="UP001178508">
    <property type="component" value="Chromosome 2"/>
</dbReference>
<keyword evidence="6 10" id="KW-0067">ATP-binding</keyword>